<dbReference type="Proteomes" id="UP000507470">
    <property type="component" value="Unassembled WGS sequence"/>
</dbReference>
<evidence type="ECO:0008006" key="3">
    <source>
        <dbReference type="Google" id="ProtNLM"/>
    </source>
</evidence>
<name>A0A6J8BPZ5_MYTCO</name>
<evidence type="ECO:0000313" key="2">
    <source>
        <dbReference type="Proteomes" id="UP000507470"/>
    </source>
</evidence>
<keyword evidence="2" id="KW-1185">Reference proteome</keyword>
<dbReference type="AlphaFoldDB" id="A0A6J8BPZ5"/>
<reference evidence="1 2" key="1">
    <citation type="submission" date="2020-06" db="EMBL/GenBank/DDBJ databases">
        <authorList>
            <person name="Li R."/>
            <person name="Bekaert M."/>
        </authorList>
    </citation>
    <scope>NUCLEOTIDE SEQUENCE [LARGE SCALE GENOMIC DNA]</scope>
    <source>
        <strain evidence="2">wild</strain>
    </source>
</reference>
<accession>A0A6J8BPZ5</accession>
<dbReference type="EMBL" id="CACVKT020003689">
    <property type="protein sequence ID" value="CAC5385160.1"/>
    <property type="molecule type" value="Genomic_DNA"/>
</dbReference>
<organism evidence="1 2">
    <name type="scientific">Mytilus coruscus</name>
    <name type="common">Sea mussel</name>
    <dbReference type="NCBI Taxonomy" id="42192"/>
    <lineage>
        <taxon>Eukaryota</taxon>
        <taxon>Metazoa</taxon>
        <taxon>Spiralia</taxon>
        <taxon>Lophotrochozoa</taxon>
        <taxon>Mollusca</taxon>
        <taxon>Bivalvia</taxon>
        <taxon>Autobranchia</taxon>
        <taxon>Pteriomorphia</taxon>
        <taxon>Mytilida</taxon>
        <taxon>Mytiloidea</taxon>
        <taxon>Mytilidae</taxon>
        <taxon>Mytilinae</taxon>
        <taxon>Mytilus</taxon>
    </lineage>
</organism>
<dbReference type="OrthoDB" id="10014409at2759"/>
<evidence type="ECO:0000313" key="1">
    <source>
        <dbReference type="EMBL" id="CAC5385160.1"/>
    </source>
</evidence>
<proteinExistence type="predicted"/>
<gene>
    <name evidence="1" type="ORF">MCOR_20734</name>
</gene>
<protein>
    <recommendedName>
        <fullName evidence="3">Reverse transcriptase zinc-binding domain-containing protein</fullName>
    </recommendedName>
</protein>
<sequence>MELLTPSGKPLEQLEIFQKRMLKQILSLPTRCPDPAVYILTGILPIEAQIHIKTLTFFNNVCHQSEESTEKKLARRQLTVCSEASNSWFLNINKLLRLYDLNEANTYLANPIKKTQWITLIKNAVMKYWSTKIVQMSELYLGLKYLSNQNLIKGKLHSILKHKSHSALDNSRIPTRLRLITGTYVLKTKRIQFYREKTDPTCLICGLQEETLEHFVMQCEKLQSVRTVILKEVNDIWQNEMNNTTRFHYLNITTQMQMLLDSAKLINLNKYNSASAETFSSSCT</sequence>